<evidence type="ECO:0000313" key="2">
    <source>
        <dbReference type="Proteomes" id="UP001165101"/>
    </source>
</evidence>
<evidence type="ECO:0000313" key="1">
    <source>
        <dbReference type="EMBL" id="GME95834.1"/>
    </source>
</evidence>
<comment type="caution">
    <text evidence="1">The sequence shown here is derived from an EMBL/GenBank/DDBJ whole genome shotgun (WGS) entry which is preliminary data.</text>
</comment>
<keyword evidence="2" id="KW-1185">Reference proteome</keyword>
<sequence>MSSGLNRSGTWKLSPRASMDVAEKGGDSLPASSLMNDSLPDSAGILANRYDKYLSLVSNIESFISSYLGIISSNSKGHEKVKKTLYNSASPQFEVNPSGNSPVSGSVGANGSNTTENEETGVNGFIDALRKTIDDNQNRSIETEDKIKTQILPELHKLNEEITTRRKEFVTQSSKEEKELKKLHQITSKEISKLSSSIGSYDNSNKKVDYHDDPYLLKRSILHHGEIQIKKENLHLDFLEILMI</sequence>
<proteinExistence type="predicted"/>
<gene>
    <name evidence="1" type="ORF">Cboi01_000406300</name>
</gene>
<protein>
    <submittedName>
        <fullName evidence="1">Unnamed protein product</fullName>
    </submittedName>
</protein>
<accession>A0ACB5TW14</accession>
<dbReference type="Proteomes" id="UP001165101">
    <property type="component" value="Unassembled WGS sequence"/>
</dbReference>
<reference evidence="1" key="1">
    <citation type="submission" date="2023-04" db="EMBL/GenBank/DDBJ databases">
        <title>Candida boidinii NBRC 1967.</title>
        <authorList>
            <person name="Ichikawa N."/>
            <person name="Sato H."/>
            <person name="Tonouchi N."/>
        </authorList>
    </citation>
    <scope>NUCLEOTIDE SEQUENCE</scope>
    <source>
        <strain evidence="1">NBRC 1967</strain>
    </source>
</reference>
<dbReference type="EMBL" id="BSXV01002472">
    <property type="protein sequence ID" value="GME95834.1"/>
    <property type="molecule type" value="Genomic_DNA"/>
</dbReference>
<organism evidence="1 2">
    <name type="scientific">Candida boidinii</name>
    <name type="common">Yeast</name>
    <dbReference type="NCBI Taxonomy" id="5477"/>
    <lineage>
        <taxon>Eukaryota</taxon>
        <taxon>Fungi</taxon>
        <taxon>Dikarya</taxon>
        <taxon>Ascomycota</taxon>
        <taxon>Saccharomycotina</taxon>
        <taxon>Pichiomycetes</taxon>
        <taxon>Pichiales</taxon>
        <taxon>Pichiaceae</taxon>
        <taxon>Ogataea</taxon>
        <taxon>Ogataea/Candida clade</taxon>
    </lineage>
</organism>
<name>A0ACB5TW14_CANBO</name>